<gene>
    <name evidence="1" type="ORF">P353_09975</name>
</gene>
<dbReference type="AlphaFoldDB" id="A0A096FL25"/>
<protein>
    <submittedName>
        <fullName evidence="1">Uncharacterized protein</fullName>
    </submittedName>
</protein>
<sequence length="146" mass="16376">MSSTNGCLGRVTGPELGAALKTLPPAGRESAATITADIDTMMLGRVRLTYALTKSNMHRWAIQYFWSPVHAEVLSTLSPDEVKDEMLERWLRWSEDRLNEGDVSTLDTSVRAFYESLLHVCPMKIHALHPDPVALLKKWITEDAQP</sequence>
<reference evidence="1 2" key="1">
    <citation type="submission" date="2013-09" db="EMBL/GenBank/DDBJ databases">
        <title>High correlation between genotypes and phenotypes of environmental bacteria Comamonas testosteroni strains.</title>
        <authorList>
            <person name="Liu L."/>
            <person name="Zhu W."/>
            <person name="Xia X."/>
            <person name="Xu B."/>
            <person name="Luo M."/>
            <person name="Wang G."/>
        </authorList>
    </citation>
    <scope>NUCLEOTIDE SEQUENCE [LARGE SCALE GENOMIC DNA]</scope>
    <source>
        <strain evidence="1 2">JL40</strain>
    </source>
</reference>
<accession>A0A096FL25</accession>
<comment type="caution">
    <text evidence="1">The sequence shown here is derived from an EMBL/GenBank/DDBJ whole genome shotgun (WGS) entry which is preliminary data.</text>
</comment>
<organism evidence="1 2">
    <name type="scientific">Comamonas testosteroni</name>
    <name type="common">Pseudomonas testosteroni</name>
    <dbReference type="NCBI Taxonomy" id="285"/>
    <lineage>
        <taxon>Bacteria</taxon>
        <taxon>Pseudomonadati</taxon>
        <taxon>Pseudomonadota</taxon>
        <taxon>Betaproteobacteria</taxon>
        <taxon>Burkholderiales</taxon>
        <taxon>Comamonadaceae</taxon>
        <taxon>Comamonas</taxon>
    </lineage>
</organism>
<dbReference type="RefSeq" id="WP_157839586.1">
    <property type="nucleotide sequence ID" value="NZ_AWOR01000043.1"/>
</dbReference>
<dbReference type="EMBL" id="AWOR01000043">
    <property type="protein sequence ID" value="KGH30453.1"/>
    <property type="molecule type" value="Genomic_DNA"/>
</dbReference>
<evidence type="ECO:0000313" key="1">
    <source>
        <dbReference type="EMBL" id="KGH30453.1"/>
    </source>
</evidence>
<dbReference type="Proteomes" id="UP000029553">
    <property type="component" value="Unassembled WGS sequence"/>
</dbReference>
<evidence type="ECO:0000313" key="2">
    <source>
        <dbReference type="Proteomes" id="UP000029553"/>
    </source>
</evidence>
<name>A0A096FL25_COMTE</name>
<proteinExistence type="predicted"/>